<geneLocation type="plasmid" evidence="1 2">
    <name>unnamed</name>
</geneLocation>
<dbReference type="EMBL" id="CP097321">
    <property type="protein sequence ID" value="UQX13578.1"/>
    <property type="molecule type" value="Genomic_DNA"/>
</dbReference>
<evidence type="ECO:0000313" key="2">
    <source>
        <dbReference type="Proteomes" id="UP001056610"/>
    </source>
</evidence>
<accession>A0ABY4QU99</accession>
<gene>
    <name evidence="1" type="ORF">M5I08_25655</name>
</gene>
<dbReference type="Proteomes" id="UP001056610">
    <property type="component" value="Plasmid unnamed"/>
</dbReference>
<dbReference type="RefSeq" id="WP_249763521.1">
    <property type="nucleotide sequence ID" value="NZ_CP097321.1"/>
</dbReference>
<proteinExistence type="predicted"/>
<organism evidence="1 2">
    <name type="scientific">Candidatus Mycobacterium methanotrophicum</name>
    <dbReference type="NCBI Taxonomy" id="2943498"/>
    <lineage>
        <taxon>Bacteria</taxon>
        <taxon>Bacillati</taxon>
        <taxon>Actinomycetota</taxon>
        <taxon>Actinomycetes</taxon>
        <taxon>Mycobacteriales</taxon>
        <taxon>Mycobacteriaceae</taxon>
        <taxon>Mycobacterium</taxon>
    </lineage>
</organism>
<protein>
    <recommendedName>
        <fullName evidence="3">Resolvase</fullName>
    </recommendedName>
</protein>
<keyword evidence="2" id="KW-1185">Reference proteome</keyword>
<evidence type="ECO:0000313" key="1">
    <source>
        <dbReference type="EMBL" id="UQX13578.1"/>
    </source>
</evidence>
<name>A0ABY4QU99_9MYCO</name>
<sequence length="214" mass="23190">MSAAVPPVAGPRWTRARLAGMLLACYGPTARGKVNAAAAAEYAGVTAGTVRRWIAGGKPARRRATSCPPARIARLQRGPDLAEHRNQQRHAHALAAIDSLAAGRPPQPGWRKQGWLDQHTVAIIAIHQKPWRQVVVTKANDRALAELARRGVIIDTIKTPTRFHAVALAHTVMARQQAWRVHPAADQLATGRTQVWMNDAPPVDLAALAASMRR</sequence>
<evidence type="ECO:0008006" key="3">
    <source>
        <dbReference type="Google" id="ProtNLM"/>
    </source>
</evidence>
<keyword evidence="1" id="KW-0614">Plasmid</keyword>
<reference evidence="1" key="1">
    <citation type="submission" date="2022-05" db="EMBL/GenBank/DDBJ databases">
        <title>A methanotrophic Mycobacterium dominates a cave microbial ecosystem.</title>
        <authorList>
            <person name="Van Spanning R.J.M."/>
            <person name="Guan Q."/>
            <person name="Melkonian C."/>
            <person name="Gallant J."/>
            <person name="Polerecky L."/>
            <person name="Flot J.-F."/>
            <person name="Brandt B.W."/>
            <person name="Braster M."/>
            <person name="Iturbe Espinoza P."/>
            <person name="Aerts J."/>
            <person name="Meima-Franke M."/>
            <person name="Piersma S.R."/>
            <person name="Bunduc C."/>
            <person name="Ummels R."/>
            <person name="Pain A."/>
            <person name="Fleming E.J."/>
            <person name="van der Wel N."/>
            <person name="Gherman V.D."/>
            <person name="Sarbu S.M."/>
            <person name="Bodelier P.L.E."/>
            <person name="Bitter W."/>
        </authorList>
    </citation>
    <scope>NUCLEOTIDE SEQUENCE</scope>
    <source>
        <strain evidence="1">Sulfur Cave</strain>
        <plasmid evidence="1">unnamed</plasmid>
    </source>
</reference>